<keyword evidence="2" id="KW-1185">Reference proteome</keyword>
<evidence type="ECO:0000313" key="1">
    <source>
        <dbReference type="EMBL" id="CAI7995772.1"/>
    </source>
</evidence>
<gene>
    <name evidence="1" type="ORF">GBAR_LOCUS1752</name>
</gene>
<dbReference type="AlphaFoldDB" id="A0AA35QXM8"/>
<dbReference type="Proteomes" id="UP001174909">
    <property type="component" value="Unassembled WGS sequence"/>
</dbReference>
<dbReference type="EMBL" id="CASHTH010000257">
    <property type="protein sequence ID" value="CAI7995772.1"/>
    <property type="molecule type" value="Genomic_DNA"/>
</dbReference>
<accession>A0AA35QXM8</accession>
<reference evidence="1" key="1">
    <citation type="submission" date="2023-03" db="EMBL/GenBank/DDBJ databases">
        <authorList>
            <person name="Steffen K."/>
            <person name="Cardenas P."/>
        </authorList>
    </citation>
    <scope>NUCLEOTIDE SEQUENCE</scope>
</reference>
<evidence type="ECO:0000313" key="2">
    <source>
        <dbReference type="Proteomes" id="UP001174909"/>
    </source>
</evidence>
<comment type="caution">
    <text evidence="1">The sequence shown here is derived from an EMBL/GenBank/DDBJ whole genome shotgun (WGS) entry which is preliminary data.</text>
</comment>
<proteinExistence type="predicted"/>
<protein>
    <submittedName>
        <fullName evidence="1">Uncharacterized protein</fullName>
    </submittedName>
</protein>
<organism evidence="1 2">
    <name type="scientific">Geodia barretti</name>
    <name type="common">Barrett's horny sponge</name>
    <dbReference type="NCBI Taxonomy" id="519541"/>
    <lineage>
        <taxon>Eukaryota</taxon>
        <taxon>Metazoa</taxon>
        <taxon>Porifera</taxon>
        <taxon>Demospongiae</taxon>
        <taxon>Heteroscleromorpha</taxon>
        <taxon>Tetractinellida</taxon>
        <taxon>Astrophorina</taxon>
        <taxon>Geodiidae</taxon>
        <taxon>Geodia</taxon>
    </lineage>
</organism>
<name>A0AA35QXM8_GEOBA</name>
<sequence>MQVHPLQEKLFLDWWGETTSFVPNLVVVFYYQECRHDLLAF</sequence>